<dbReference type="RefSeq" id="WP_147000319.1">
    <property type="nucleotide sequence ID" value="NZ_CP042374.1"/>
</dbReference>
<name>A0AAE6M1R2_LEUCA</name>
<keyword evidence="1" id="KW-0472">Membrane</keyword>
<keyword evidence="1" id="KW-1133">Transmembrane helix</keyword>
<dbReference type="GO" id="GO:0016740">
    <property type="term" value="F:transferase activity"/>
    <property type="evidence" value="ECO:0007669"/>
    <property type="project" value="UniProtKB-KW"/>
</dbReference>
<feature type="transmembrane region" description="Helical" evidence="1">
    <location>
        <begin position="267"/>
        <end position="289"/>
    </location>
</feature>
<accession>A0AAE6M1R2</accession>
<organism evidence="2 3">
    <name type="scientific">Leuconostoc carnosum</name>
    <dbReference type="NCBI Taxonomy" id="1252"/>
    <lineage>
        <taxon>Bacteria</taxon>
        <taxon>Bacillati</taxon>
        <taxon>Bacillota</taxon>
        <taxon>Bacilli</taxon>
        <taxon>Lactobacillales</taxon>
        <taxon>Lactobacillaceae</taxon>
        <taxon>Leuconostoc</taxon>
    </lineage>
</organism>
<feature type="transmembrane region" description="Helical" evidence="1">
    <location>
        <begin position="12"/>
        <end position="33"/>
    </location>
</feature>
<keyword evidence="1" id="KW-0812">Transmembrane</keyword>
<dbReference type="AlphaFoldDB" id="A0AAE6M1R2"/>
<feature type="transmembrane region" description="Helical" evidence="1">
    <location>
        <begin position="216"/>
        <end position="247"/>
    </location>
</feature>
<feature type="transmembrane region" description="Helical" evidence="1">
    <location>
        <begin position="301"/>
        <end position="320"/>
    </location>
</feature>
<sequence>MATNKITLICKKIIPILILFGASLTSIGSSPLYRTNPWVDSNAMLTMGRSLLHGLIPFKDIIEQRGPFLYAIYAGAAAIKETSFLGLFILQVFNLFIIYWISYKIAKDLKPVFLSPEWIALLGPLALISTSSFSFSGAPEEFAFGSILYLLYILNHWHYNVLEIPLSSFFLLGLNLSLVFWNKYSLIGTFVFFFIWVAGAFLYNRQFLKLCQVICFSVLGFLSISSIIILFFTVNGAFLDLIHIYFVQNMTAYGQTDTSILARLWQLLYLISKAFRTHYIIIIIITLSWVKALYQKVDIKIELIIFLGSLIFLAMPHWIINYYNLIWMPFFALALMRLASSDCSVQVENHISKFSAKFLIVSALIFLPFINNQDLNRLVIRGETQAINGNKYRAQLTLAKQIRTNLRKGHQPSLIVINNIDPGFYLTTQTIPKTQYWHRMNMTYQQLPSMYQSFENTMAKKKVDFIIVRLRVQPKSEIRELTNQINVAIDPSLRKALWKNYEIKSVSQNSKDESYVLLIQNLTE</sequence>
<feature type="transmembrane region" description="Helical" evidence="1">
    <location>
        <begin position="187"/>
        <end position="204"/>
    </location>
</feature>
<keyword evidence="2" id="KW-0808">Transferase</keyword>
<gene>
    <name evidence="2" type="ORF">FGL89_01790</name>
</gene>
<evidence type="ECO:0000313" key="2">
    <source>
        <dbReference type="EMBL" id="QEA32960.1"/>
    </source>
</evidence>
<feature type="transmembrane region" description="Helical" evidence="1">
    <location>
        <begin position="84"/>
        <end position="106"/>
    </location>
</feature>
<evidence type="ECO:0000313" key="3">
    <source>
        <dbReference type="Proteomes" id="UP000321332"/>
    </source>
</evidence>
<protein>
    <submittedName>
        <fullName evidence="2">Teichoic acid glycosyl transferase</fullName>
    </submittedName>
</protein>
<reference evidence="2 3" key="1">
    <citation type="submission" date="2019-06" db="EMBL/GenBank/DDBJ databases">
        <title>Genome analyses of bacteria isolated from kimchi.</title>
        <authorList>
            <person name="Lee S."/>
            <person name="Ahn S."/>
            <person name="Roh S."/>
        </authorList>
    </citation>
    <scope>NUCLEOTIDE SEQUENCE [LARGE SCALE GENOMIC DNA]</scope>
    <source>
        <strain evidence="2 3">CBA3620</strain>
    </source>
</reference>
<dbReference type="EMBL" id="CP042374">
    <property type="protein sequence ID" value="QEA32960.1"/>
    <property type="molecule type" value="Genomic_DNA"/>
</dbReference>
<feature type="transmembrane region" description="Helical" evidence="1">
    <location>
        <begin position="164"/>
        <end position="181"/>
    </location>
</feature>
<dbReference type="GeneID" id="61186456"/>
<evidence type="ECO:0000256" key="1">
    <source>
        <dbReference type="SAM" id="Phobius"/>
    </source>
</evidence>
<proteinExistence type="predicted"/>
<dbReference type="Proteomes" id="UP000321332">
    <property type="component" value="Chromosome"/>
</dbReference>